<gene>
    <name evidence="2" type="ORF">B296_00007739</name>
</gene>
<protein>
    <submittedName>
        <fullName evidence="2">Uncharacterized protein</fullName>
    </submittedName>
</protein>
<feature type="region of interest" description="Disordered" evidence="1">
    <location>
        <begin position="49"/>
        <end position="68"/>
    </location>
</feature>
<accession>A0A427AXB7</accession>
<sequence>MPRIRFEALTECRTRTRRRRREEPASTSLTDLRIRGDPWLEIAAADAPAATAQAGACHRQPATEPHRH</sequence>
<proteinExistence type="predicted"/>
<evidence type="ECO:0000313" key="3">
    <source>
        <dbReference type="Proteomes" id="UP000287651"/>
    </source>
</evidence>
<dbReference type="EMBL" id="AMZH03001034">
    <property type="protein sequence ID" value="RRT80900.1"/>
    <property type="molecule type" value="Genomic_DNA"/>
</dbReference>
<evidence type="ECO:0000313" key="2">
    <source>
        <dbReference type="EMBL" id="RRT80900.1"/>
    </source>
</evidence>
<reference evidence="2 3" key="1">
    <citation type="journal article" date="2014" name="Agronomy (Basel)">
        <title>A Draft Genome Sequence for Ensete ventricosum, the Drought-Tolerant Tree Against Hunger.</title>
        <authorList>
            <person name="Harrison J."/>
            <person name="Moore K.A."/>
            <person name="Paszkiewicz K."/>
            <person name="Jones T."/>
            <person name="Grant M."/>
            <person name="Ambacheew D."/>
            <person name="Muzemil S."/>
            <person name="Studholme D.J."/>
        </authorList>
    </citation>
    <scope>NUCLEOTIDE SEQUENCE [LARGE SCALE GENOMIC DNA]</scope>
</reference>
<dbReference type="Proteomes" id="UP000287651">
    <property type="component" value="Unassembled WGS sequence"/>
</dbReference>
<organism evidence="2 3">
    <name type="scientific">Ensete ventricosum</name>
    <name type="common">Abyssinian banana</name>
    <name type="synonym">Musa ensete</name>
    <dbReference type="NCBI Taxonomy" id="4639"/>
    <lineage>
        <taxon>Eukaryota</taxon>
        <taxon>Viridiplantae</taxon>
        <taxon>Streptophyta</taxon>
        <taxon>Embryophyta</taxon>
        <taxon>Tracheophyta</taxon>
        <taxon>Spermatophyta</taxon>
        <taxon>Magnoliopsida</taxon>
        <taxon>Liliopsida</taxon>
        <taxon>Zingiberales</taxon>
        <taxon>Musaceae</taxon>
        <taxon>Ensete</taxon>
    </lineage>
</organism>
<name>A0A427AXB7_ENSVE</name>
<comment type="caution">
    <text evidence="2">The sequence shown here is derived from an EMBL/GenBank/DDBJ whole genome shotgun (WGS) entry which is preliminary data.</text>
</comment>
<dbReference type="AlphaFoldDB" id="A0A427AXB7"/>
<evidence type="ECO:0000256" key="1">
    <source>
        <dbReference type="SAM" id="MobiDB-lite"/>
    </source>
</evidence>